<feature type="transmembrane region" description="Helical" evidence="1">
    <location>
        <begin position="103"/>
        <end position="136"/>
    </location>
</feature>
<evidence type="ECO:0008006" key="4">
    <source>
        <dbReference type="Google" id="ProtNLM"/>
    </source>
</evidence>
<feature type="transmembrane region" description="Helical" evidence="1">
    <location>
        <begin position="26"/>
        <end position="46"/>
    </location>
</feature>
<evidence type="ECO:0000256" key="1">
    <source>
        <dbReference type="SAM" id="Phobius"/>
    </source>
</evidence>
<evidence type="ECO:0000313" key="2">
    <source>
        <dbReference type="EMBL" id="RNL36837.1"/>
    </source>
</evidence>
<name>A0A3N0APR2_9ACTN</name>
<organism evidence="2 3">
    <name type="scientific">Adlercreutzia equolifaciens subsp. celatus DSM 18785</name>
    <dbReference type="NCBI Taxonomy" id="1121021"/>
    <lineage>
        <taxon>Bacteria</taxon>
        <taxon>Bacillati</taxon>
        <taxon>Actinomycetota</taxon>
        <taxon>Coriobacteriia</taxon>
        <taxon>Eggerthellales</taxon>
        <taxon>Eggerthellaceae</taxon>
        <taxon>Adlercreutzia</taxon>
    </lineage>
</organism>
<proteinExistence type="predicted"/>
<reference evidence="2 3" key="1">
    <citation type="journal article" date="2019" name="Microbiol. Resour. Announc.">
        <title>Draft Genome Sequences of Type Strains of Gordonibacter faecihominis, Paraeggerthella hongkongensis, Parvibacter caecicola,Slackia equolifaciens, Slackia faecicanis, and Slackia isoflavoniconvertens.</title>
        <authorList>
            <person name="Danylec N."/>
            <person name="Stoll D.A."/>
            <person name="Dotsch A."/>
            <person name="Huch M."/>
        </authorList>
    </citation>
    <scope>NUCLEOTIDE SEQUENCE [LARGE SCALE GENOMIC DNA]</scope>
    <source>
        <strain evidence="2 3">DSM 18785</strain>
    </source>
</reference>
<keyword evidence="1" id="KW-0812">Transmembrane</keyword>
<keyword evidence="3" id="KW-1185">Reference proteome</keyword>
<accession>A0A3N0APR2</accession>
<comment type="caution">
    <text evidence="2">The sequence shown here is derived from an EMBL/GenBank/DDBJ whole genome shotgun (WGS) entry which is preliminary data.</text>
</comment>
<feature type="transmembrane region" description="Helical" evidence="1">
    <location>
        <begin position="423"/>
        <end position="446"/>
    </location>
</feature>
<keyword evidence="1" id="KW-0472">Membrane</keyword>
<dbReference type="AlphaFoldDB" id="A0A3N0APR2"/>
<feature type="transmembrane region" description="Helical" evidence="1">
    <location>
        <begin position="338"/>
        <end position="355"/>
    </location>
</feature>
<feature type="transmembrane region" description="Helical" evidence="1">
    <location>
        <begin position="186"/>
        <end position="207"/>
    </location>
</feature>
<feature type="transmembrane region" description="Helical" evidence="1">
    <location>
        <begin position="148"/>
        <end position="166"/>
    </location>
</feature>
<dbReference type="RefSeq" id="WP_117283512.1">
    <property type="nucleotide sequence ID" value="NZ_JAMTCE010000023.1"/>
</dbReference>
<keyword evidence="1" id="KW-1133">Transmembrane helix</keyword>
<feature type="transmembrane region" description="Helical" evidence="1">
    <location>
        <begin position="360"/>
        <end position="380"/>
    </location>
</feature>
<sequence length="594" mass="65179">MSDRVVERVQRTLKVWGRCPAESRPVAPCVAAALALTLFVIGVLVLNDDYRGPDDDLGISIVLSGLYPDGGQCLFTNAVLNGIIYQLNIALPELNWFLVIERLAVTVAFFSFCYILLRHAPLGLSLACIGFVAYFIMPKCTLGSNFTVVAALCIVAGELCCCSGIMRKAPSSCVAGTLLVTLGFMWRALVLLLSAPFLVLAFAGLLVRLGRGQRQRVKALVVRALVCAIAVGLCVGGALAFDKAVWAEPKWADWLEYNDARYALVDYPMSDYDEVRDELASIGVSESDYWLMRNWITADPDYITSDLLMEVSDIAREPVADRSLPAAFLAEGRHLVKSPLLTVSLACVAACALLLGRKRVLATVVLSLGGAFAACVLFRYTGRLPARVEYSTWLLSLLPCLVAFLTIRPPAPVAAKPVGLRHVTASALIGVVFALLCAVGLVLKWAPTFNAERIDQFEKSSAFVESNDLVQRFTEPGVVYVWDTTTFTQLEKQLKYRHLPPALFMGSTTFMGGWTQGSPLVRAHNAEIGIPNPIRGLIDRPDTYFVTRRKEAIEQLTRYLREHYSKDAKAEVVDEVPLSEKGADPLLVVRFYTD</sequence>
<feature type="transmembrane region" description="Helical" evidence="1">
    <location>
        <begin position="392"/>
        <end position="411"/>
    </location>
</feature>
<dbReference type="Proteomes" id="UP000278327">
    <property type="component" value="Unassembled WGS sequence"/>
</dbReference>
<protein>
    <recommendedName>
        <fullName evidence="4">Glycosyltransferase RgtA/B/C/D-like domain-containing protein</fullName>
    </recommendedName>
</protein>
<dbReference type="EMBL" id="QICA01000018">
    <property type="protein sequence ID" value="RNL36837.1"/>
    <property type="molecule type" value="Genomic_DNA"/>
</dbReference>
<feature type="transmembrane region" description="Helical" evidence="1">
    <location>
        <begin position="219"/>
        <end position="241"/>
    </location>
</feature>
<gene>
    <name evidence="2" type="ORF">DMP10_09780</name>
</gene>
<evidence type="ECO:0000313" key="3">
    <source>
        <dbReference type="Proteomes" id="UP000278327"/>
    </source>
</evidence>